<dbReference type="RefSeq" id="WP_160762929.1">
    <property type="nucleotide sequence ID" value="NZ_WUPT01000001.1"/>
</dbReference>
<evidence type="ECO:0000256" key="1">
    <source>
        <dbReference type="SAM" id="MobiDB-lite"/>
    </source>
</evidence>
<feature type="chain" id="PRO_5028828593" evidence="2">
    <location>
        <begin position="21"/>
        <end position="302"/>
    </location>
</feature>
<organism evidence="3 4">
    <name type="scientific">Kangsaoukella pontilimi</name>
    <dbReference type="NCBI Taxonomy" id="2691042"/>
    <lineage>
        <taxon>Bacteria</taxon>
        <taxon>Pseudomonadati</taxon>
        <taxon>Pseudomonadota</taxon>
        <taxon>Alphaproteobacteria</taxon>
        <taxon>Rhodobacterales</taxon>
        <taxon>Paracoccaceae</taxon>
        <taxon>Kangsaoukella</taxon>
    </lineage>
</organism>
<gene>
    <name evidence="3" type="ORF">GQ651_04100</name>
</gene>
<reference evidence="3 4" key="1">
    <citation type="submission" date="2019-12" db="EMBL/GenBank/DDBJ databases">
        <authorList>
            <person name="Lee S.D."/>
        </authorList>
    </citation>
    <scope>NUCLEOTIDE SEQUENCE [LARGE SCALE GENOMIC DNA]</scope>
    <source>
        <strain evidence="3 4">GH1-50</strain>
    </source>
</reference>
<feature type="compositionally biased region" description="Low complexity" evidence="1">
    <location>
        <begin position="52"/>
        <end position="73"/>
    </location>
</feature>
<feature type="signal peptide" evidence="2">
    <location>
        <begin position="1"/>
        <end position="20"/>
    </location>
</feature>
<dbReference type="Proteomes" id="UP000480350">
    <property type="component" value="Unassembled WGS sequence"/>
</dbReference>
<dbReference type="EMBL" id="WUPT01000001">
    <property type="protein sequence ID" value="MXQ07024.1"/>
    <property type="molecule type" value="Genomic_DNA"/>
</dbReference>
<dbReference type="AlphaFoldDB" id="A0A7C9IET4"/>
<protein>
    <submittedName>
        <fullName evidence="3">Uncharacterized protein</fullName>
    </submittedName>
</protein>
<feature type="compositionally biased region" description="Basic and acidic residues" evidence="1">
    <location>
        <begin position="34"/>
        <end position="51"/>
    </location>
</feature>
<proteinExistence type="predicted"/>
<reference evidence="3 4" key="2">
    <citation type="submission" date="2020-03" db="EMBL/GenBank/DDBJ databases">
        <title>Kangsaoukella pontilimi gen. nov., sp. nov., a new member of the family Rhodobacteraceae isolated from a tidal mudflat.</title>
        <authorList>
            <person name="Kim I.S."/>
        </authorList>
    </citation>
    <scope>NUCLEOTIDE SEQUENCE [LARGE SCALE GENOMIC DNA]</scope>
    <source>
        <strain evidence="3 4">GH1-50</strain>
    </source>
</reference>
<keyword evidence="4" id="KW-1185">Reference proteome</keyword>
<name>A0A7C9IET4_9RHOB</name>
<comment type="caution">
    <text evidence="3">The sequence shown here is derived from an EMBL/GenBank/DDBJ whole genome shotgun (WGS) entry which is preliminary data.</text>
</comment>
<sequence length="302" mass="31103">MRIISSLAVAAALVAAPAVTSDFSILDGAAHAGNHSDKGNSGKGQEKRSSKASDAGGNAKSGAGAEKSAGKRSVNADLKGMNSLNRSLNGLMNSSDPKMDGIRDFVVASADYEAALDALDEAKDAYQPLANSFQADLNPLRLMLPSSVSGWDDLEATLASLASAPEPDKVDYMVEVEVEVPSEVEGEEPTIVTEMVLDQDAYDAAVETWTAMTGAAKTAEANLAPARDAWTAYAIAFGEAQSKEAAASEDAMIAAIVDGLNATGAGPVTEDDITDEMVAWVAARLGAGDDLDGLIDAYIASQ</sequence>
<evidence type="ECO:0000313" key="4">
    <source>
        <dbReference type="Proteomes" id="UP000480350"/>
    </source>
</evidence>
<keyword evidence="2" id="KW-0732">Signal</keyword>
<accession>A0A7C9IET4</accession>
<evidence type="ECO:0000256" key="2">
    <source>
        <dbReference type="SAM" id="SignalP"/>
    </source>
</evidence>
<feature type="region of interest" description="Disordered" evidence="1">
    <location>
        <begin position="32"/>
        <end position="78"/>
    </location>
</feature>
<evidence type="ECO:0000313" key="3">
    <source>
        <dbReference type="EMBL" id="MXQ07024.1"/>
    </source>
</evidence>